<sequence>MHSSQPREPIAAPGSARTATHLQSPPTPLTSCSSRIRAFSSDAGGGEADSGALQWHDSEEVAEKLFEAEPKLNPLNLRFTQLAEKVMALESFSGTQKECNEKKLEAIQMAWYELYKEENE</sequence>
<dbReference type="GO" id="GO:0005829">
    <property type="term" value="C:cytosol"/>
    <property type="evidence" value="ECO:0007669"/>
    <property type="project" value="TreeGrafter"/>
</dbReference>
<feature type="compositionally biased region" description="Polar residues" evidence="1">
    <location>
        <begin position="17"/>
        <end position="33"/>
    </location>
</feature>
<dbReference type="SUPFAM" id="SSF140319">
    <property type="entry name" value="IscX-like"/>
    <property type="match status" value="1"/>
</dbReference>
<reference evidence="2 3" key="1">
    <citation type="submission" date="2014-11" db="EMBL/GenBank/DDBJ databases">
        <authorList>
            <person name="Zhu J."/>
            <person name="Qi W."/>
            <person name="Song R."/>
        </authorList>
    </citation>
    <scope>NUCLEOTIDE SEQUENCE [LARGE SCALE GENOMIC DNA]</scope>
</reference>
<dbReference type="AlphaFoldDB" id="A0A0G4GW93"/>
<evidence type="ECO:0000256" key="1">
    <source>
        <dbReference type="SAM" id="MobiDB-lite"/>
    </source>
</evidence>
<dbReference type="NCBIfam" id="TIGR03412">
    <property type="entry name" value="iscX_yfhJ"/>
    <property type="match status" value="1"/>
</dbReference>
<dbReference type="Gene3D" id="1.10.10.600">
    <property type="entry name" value="IscX-like"/>
    <property type="match status" value="1"/>
</dbReference>
<gene>
    <name evidence="2" type="ORF">Vbra_18879</name>
</gene>
<protein>
    <submittedName>
        <fullName evidence="2">Uncharacterized protein</fullName>
    </submittedName>
</protein>
<evidence type="ECO:0000313" key="2">
    <source>
        <dbReference type="EMBL" id="CEM35277.1"/>
    </source>
</evidence>
<dbReference type="Pfam" id="PF04384">
    <property type="entry name" value="Fe-S_assembly"/>
    <property type="match status" value="1"/>
</dbReference>
<dbReference type="PANTHER" id="PTHR37532:SF1">
    <property type="entry name" value="PROTEIN ISCX"/>
    <property type="match status" value="1"/>
</dbReference>
<accession>A0A0G4GW93</accession>
<organism evidence="2 3">
    <name type="scientific">Vitrella brassicaformis (strain CCMP3155)</name>
    <dbReference type="NCBI Taxonomy" id="1169540"/>
    <lineage>
        <taxon>Eukaryota</taxon>
        <taxon>Sar</taxon>
        <taxon>Alveolata</taxon>
        <taxon>Colpodellida</taxon>
        <taxon>Vitrellaceae</taxon>
        <taxon>Vitrella</taxon>
    </lineage>
</organism>
<dbReference type="OrthoDB" id="373638at2759"/>
<dbReference type="Proteomes" id="UP000041254">
    <property type="component" value="Unassembled WGS sequence"/>
</dbReference>
<feature type="region of interest" description="Disordered" evidence="1">
    <location>
        <begin position="1"/>
        <end position="33"/>
    </location>
</feature>
<dbReference type="InParanoid" id="A0A0G4GW93"/>
<dbReference type="EMBL" id="CDMY01000850">
    <property type="protein sequence ID" value="CEM35277.1"/>
    <property type="molecule type" value="Genomic_DNA"/>
</dbReference>
<evidence type="ECO:0000313" key="3">
    <source>
        <dbReference type="Proteomes" id="UP000041254"/>
    </source>
</evidence>
<keyword evidence="3" id="KW-1185">Reference proteome</keyword>
<dbReference type="InterPro" id="IPR007479">
    <property type="entry name" value="ISC_FeS_clus_asmbl_IscsX"/>
</dbReference>
<dbReference type="PANTHER" id="PTHR37532">
    <property type="entry name" value="PROTEIN ISCX"/>
    <property type="match status" value="1"/>
</dbReference>
<dbReference type="InterPro" id="IPR036762">
    <property type="entry name" value="IscX-like_sf"/>
</dbReference>
<dbReference type="PhylomeDB" id="A0A0G4GW93"/>
<proteinExistence type="predicted"/>
<name>A0A0G4GW93_VITBC</name>
<dbReference type="VEuPathDB" id="CryptoDB:Vbra_18879"/>
<dbReference type="GO" id="GO:0016226">
    <property type="term" value="P:iron-sulfur cluster assembly"/>
    <property type="evidence" value="ECO:0007669"/>
    <property type="project" value="InterPro"/>
</dbReference>
<dbReference type="GO" id="GO:0008198">
    <property type="term" value="F:ferrous iron binding"/>
    <property type="evidence" value="ECO:0007669"/>
    <property type="project" value="TreeGrafter"/>
</dbReference>